<organism evidence="1 2">
    <name type="scientific">Puccinia striiformis</name>
    <dbReference type="NCBI Taxonomy" id="27350"/>
    <lineage>
        <taxon>Eukaryota</taxon>
        <taxon>Fungi</taxon>
        <taxon>Dikarya</taxon>
        <taxon>Basidiomycota</taxon>
        <taxon>Pucciniomycotina</taxon>
        <taxon>Pucciniomycetes</taxon>
        <taxon>Pucciniales</taxon>
        <taxon>Pucciniaceae</taxon>
        <taxon>Puccinia</taxon>
    </lineage>
</organism>
<sequence>MKYADDDSIRFVRKDLMAAEPFQEKWRLSKQVNLLAKSLERATKQGDLNFWKVFAAQAEAGKFDDHEPFIGLVMAVAIQNEREKLGKALTGVPFAPEFDAFMMTLAAISPGGALFFRQTFAGRLLRSQRQIQAKNSLQLADELALINFKHKVMILSLIKEITERIIMNKSFCSKLRAHTIQVPLPGIPTYVVALLASNDKENATKIIETHQKVL</sequence>
<evidence type="ECO:0000313" key="1">
    <source>
        <dbReference type="EMBL" id="POW03471.1"/>
    </source>
</evidence>
<reference evidence="1" key="1">
    <citation type="submission" date="2017-12" db="EMBL/GenBank/DDBJ databases">
        <title>Gene loss provides genomic basis for host adaptation in cereal stripe rust fungi.</title>
        <authorList>
            <person name="Xia C."/>
        </authorList>
    </citation>
    <scope>NUCLEOTIDE SEQUENCE [LARGE SCALE GENOMIC DNA]</scope>
    <source>
        <strain evidence="1">93-210</strain>
    </source>
</reference>
<comment type="caution">
    <text evidence="1">The sequence shown here is derived from an EMBL/GenBank/DDBJ whole genome shotgun (WGS) entry which is preliminary data.</text>
</comment>
<accession>A0A2S4V1U2</accession>
<dbReference type="Proteomes" id="UP000239156">
    <property type="component" value="Unassembled WGS sequence"/>
</dbReference>
<proteinExistence type="predicted"/>
<evidence type="ECO:0000313" key="2">
    <source>
        <dbReference type="Proteomes" id="UP000239156"/>
    </source>
</evidence>
<dbReference type="VEuPathDB" id="FungiDB:PSTT_11067"/>
<protein>
    <submittedName>
        <fullName evidence="1">Uncharacterized protein</fullName>
    </submittedName>
</protein>
<dbReference type="VEuPathDB" id="FungiDB:PSHT_11410"/>
<gene>
    <name evidence="1" type="ORF">PSTT_11067</name>
</gene>
<keyword evidence="2" id="KW-1185">Reference proteome</keyword>
<dbReference type="EMBL" id="PKSL01000125">
    <property type="protein sequence ID" value="POW03471.1"/>
    <property type="molecule type" value="Genomic_DNA"/>
</dbReference>
<dbReference type="AlphaFoldDB" id="A0A2S4V1U2"/>
<name>A0A2S4V1U2_9BASI</name>